<evidence type="ECO:0000256" key="15">
    <source>
        <dbReference type="ARBA" id="ARBA00023128"/>
    </source>
</evidence>
<comment type="function">
    <text evidence="18">Component of the cytochrome c oxidase, the last enzyme in the mitochondrial electron transport chain which drives oxidative phosphorylation. The respiratory chain contains 3 multisubunit complexes succinate dehydrogenase (complex II, CII), ubiquinol-cytochrome c oxidoreductase (cytochrome b-c1 complex, complex III, CIII) and cytochrome c oxidase (complex IV, CIV), that cooperate to transfer electrons derived from NADH and succinate to molecular oxygen, creating an electrochemical gradient over the inner membrane that drives transmembrane transport and the ATP synthase. Cytochrome c oxidase is the component of the respiratory chain that catalyzes the reduction of oxygen to water. Electrons originating from reduced cytochrome c in the intermembrane space (IMS) are transferred via the dinuclear copper A center (CU(A)) of subunit 2 and heme A of subunit 1 to the active site in subunit 1, a binuclear center (BNC) formed by heme A3 and copper B (CU(B)). The BNC reduces molecular oxygen to 2 water molecules using 4 electrons from cytochrome c in the IMS and 4 protons from the mitochondrial matrix.</text>
</comment>
<evidence type="ECO:0000256" key="19">
    <source>
        <dbReference type="SAM" id="Phobius"/>
    </source>
</evidence>
<dbReference type="Gene3D" id="1.10.287.90">
    <property type="match status" value="1"/>
</dbReference>
<keyword evidence="10" id="KW-0460">Magnesium</keyword>
<dbReference type="InterPro" id="IPR008972">
    <property type="entry name" value="Cupredoxin"/>
</dbReference>
<keyword evidence="15 18" id="KW-0496">Mitochondrion</keyword>
<geneLocation type="mitochondrion" evidence="22"/>
<evidence type="ECO:0000256" key="2">
    <source>
        <dbReference type="ARBA" id="ARBA00007866"/>
    </source>
</evidence>
<evidence type="ECO:0000256" key="12">
    <source>
        <dbReference type="ARBA" id="ARBA00022982"/>
    </source>
</evidence>
<evidence type="ECO:0000256" key="5">
    <source>
        <dbReference type="ARBA" id="ARBA00022448"/>
    </source>
</evidence>
<gene>
    <name evidence="22" type="primary">COX2</name>
    <name evidence="22" type="synonym">COII</name>
</gene>
<evidence type="ECO:0000256" key="14">
    <source>
        <dbReference type="ARBA" id="ARBA00023008"/>
    </source>
</evidence>
<keyword evidence="6 18" id="KW-0679">Respiratory chain</keyword>
<dbReference type="FunFam" id="2.60.40.420:FF:000001">
    <property type="entry name" value="Cytochrome c oxidase subunit 2"/>
    <property type="match status" value="1"/>
</dbReference>
<keyword evidence="14 18" id="KW-0186">Copper</keyword>
<evidence type="ECO:0000256" key="10">
    <source>
        <dbReference type="ARBA" id="ARBA00022842"/>
    </source>
</evidence>
<evidence type="ECO:0000259" key="20">
    <source>
        <dbReference type="PROSITE" id="PS50857"/>
    </source>
</evidence>
<dbReference type="Pfam" id="PF02790">
    <property type="entry name" value="COX2_TM"/>
    <property type="match status" value="1"/>
</dbReference>
<comment type="subcellular location">
    <subcellularLocation>
        <location evidence="1 18">Mitochondrion inner membrane</location>
        <topology evidence="1 18">Multi-pass membrane protein</topology>
    </subcellularLocation>
</comment>
<evidence type="ECO:0000256" key="16">
    <source>
        <dbReference type="ARBA" id="ARBA00023136"/>
    </source>
</evidence>
<dbReference type="InterPro" id="IPR001505">
    <property type="entry name" value="Copper_CuA"/>
</dbReference>
<dbReference type="EMBL" id="KX907846">
    <property type="protein sequence ID" value="ARO34946.1"/>
    <property type="molecule type" value="Genomic_DNA"/>
</dbReference>
<dbReference type="PRINTS" id="PR01166">
    <property type="entry name" value="CYCOXIDASEII"/>
</dbReference>
<evidence type="ECO:0000256" key="9">
    <source>
        <dbReference type="ARBA" id="ARBA00022792"/>
    </source>
</evidence>
<dbReference type="Gene3D" id="2.60.40.420">
    <property type="entry name" value="Cupredoxins - blue copper proteins"/>
    <property type="match status" value="1"/>
</dbReference>
<dbReference type="GO" id="GO:0005743">
    <property type="term" value="C:mitochondrial inner membrane"/>
    <property type="evidence" value="ECO:0007669"/>
    <property type="project" value="UniProtKB-SubCell"/>
</dbReference>
<comment type="similarity">
    <text evidence="2 18">Belongs to the cytochrome c oxidase subunit 2 family.</text>
</comment>
<dbReference type="AlphaFoldDB" id="A0A1W6Q5B9"/>
<keyword evidence="12 18" id="KW-0249">Electron transport</keyword>
<dbReference type="PROSITE" id="PS00078">
    <property type="entry name" value="COX2"/>
    <property type="match status" value="1"/>
</dbReference>
<dbReference type="SUPFAM" id="SSF49503">
    <property type="entry name" value="Cupredoxins"/>
    <property type="match status" value="1"/>
</dbReference>
<dbReference type="GO" id="GO:0016491">
    <property type="term" value="F:oxidoreductase activity"/>
    <property type="evidence" value="ECO:0007669"/>
    <property type="project" value="InterPro"/>
</dbReference>
<keyword evidence="5 18" id="KW-0813">Transport</keyword>
<reference evidence="22" key="1">
    <citation type="submission" date="2016-09" db="EMBL/GenBank/DDBJ databases">
        <title>The phylogeny and evolutionary history of the subfamily Cephinae (Hymenoptera: Cephidae) inferred from mitogenomes.</title>
        <authorList>
            <person name="Korkmaz E.M."/>
            <person name="Dogan O."/>
            <person name="Durel B.S."/>
            <person name="Budak M."/>
            <person name="Basibuyuk H.H."/>
        </authorList>
    </citation>
    <scope>NUCLEOTIDE SEQUENCE</scope>
</reference>
<dbReference type="CDD" id="cd13912">
    <property type="entry name" value="CcO_II_C"/>
    <property type="match status" value="1"/>
</dbReference>
<protein>
    <recommendedName>
        <fullName evidence="4 18">Cytochrome c oxidase subunit 2</fullName>
    </recommendedName>
</protein>
<feature type="transmembrane region" description="Helical" evidence="19">
    <location>
        <begin position="28"/>
        <end position="51"/>
    </location>
</feature>
<evidence type="ECO:0000256" key="3">
    <source>
        <dbReference type="ARBA" id="ARBA00011164"/>
    </source>
</evidence>
<name>A0A1W6Q5B9_9HYME</name>
<dbReference type="InterPro" id="IPR014222">
    <property type="entry name" value="Cyt_c_oxidase_su2"/>
</dbReference>
<evidence type="ECO:0000256" key="8">
    <source>
        <dbReference type="ARBA" id="ARBA00022723"/>
    </source>
</evidence>
<dbReference type="PANTHER" id="PTHR22888:SF9">
    <property type="entry name" value="CYTOCHROME C OXIDASE SUBUNIT 2"/>
    <property type="match status" value="1"/>
</dbReference>
<dbReference type="InterPro" id="IPR045187">
    <property type="entry name" value="CcO_II"/>
</dbReference>
<feature type="domain" description="Cytochrome oxidase subunit II transmembrane region profile" evidence="21">
    <location>
        <begin position="1"/>
        <end position="91"/>
    </location>
</feature>
<dbReference type="GeneID" id="74549322"/>
<accession>A0A1W6Q5B9</accession>
<dbReference type="NCBIfam" id="TIGR02866">
    <property type="entry name" value="CoxB"/>
    <property type="match status" value="1"/>
</dbReference>
<dbReference type="PROSITE" id="PS50999">
    <property type="entry name" value="COX2_TM"/>
    <property type="match status" value="1"/>
</dbReference>
<dbReference type="InterPro" id="IPR036257">
    <property type="entry name" value="Cyt_c_oxidase_su2_TM_sf"/>
</dbReference>
<keyword evidence="16 18" id="KW-0472">Membrane</keyword>
<evidence type="ECO:0000256" key="1">
    <source>
        <dbReference type="ARBA" id="ARBA00004448"/>
    </source>
</evidence>
<evidence type="ECO:0000256" key="11">
    <source>
        <dbReference type="ARBA" id="ARBA00022967"/>
    </source>
</evidence>
<dbReference type="Pfam" id="PF00116">
    <property type="entry name" value="COX2"/>
    <property type="match status" value="1"/>
</dbReference>
<dbReference type="GO" id="GO:0005507">
    <property type="term" value="F:copper ion binding"/>
    <property type="evidence" value="ECO:0007669"/>
    <property type="project" value="InterPro"/>
</dbReference>
<evidence type="ECO:0000256" key="18">
    <source>
        <dbReference type="RuleBase" id="RU000457"/>
    </source>
</evidence>
<keyword evidence="8 18" id="KW-0479">Metal-binding</keyword>
<evidence type="ECO:0000256" key="6">
    <source>
        <dbReference type="ARBA" id="ARBA00022660"/>
    </source>
</evidence>
<proteinExistence type="inferred from homology"/>
<feature type="domain" description="Cytochrome oxidase subunit II copper A binding" evidence="20">
    <location>
        <begin position="92"/>
        <end position="225"/>
    </location>
</feature>
<keyword evidence="7 18" id="KW-0812">Transmembrane</keyword>
<dbReference type="PROSITE" id="PS50857">
    <property type="entry name" value="COX2_CUA"/>
    <property type="match status" value="1"/>
</dbReference>
<organism evidence="22">
    <name type="scientific">Pachycephus smyrnensis</name>
    <dbReference type="NCBI Taxonomy" id="1090887"/>
    <lineage>
        <taxon>Eukaryota</taxon>
        <taxon>Metazoa</taxon>
        <taxon>Ecdysozoa</taxon>
        <taxon>Arthropoda</taxon>
        <taxon>Hexapoda</taxon>
        <taxon>Insecta</taxon>
        <taxon>Pterygota</taxon>
        <taxon>Neoptera</taxon>
        <taxon>Endopterygota</taxon>
        <taxon>Hymenoptera</taxon>
        <taxon>Cephoidea</taxon>
        <taxon>Cephidae</taxon>
        <taxon>Pachycephus</taxon>
    </lineage>
</organism>
<evidence type="ECO:0000259" key="21">
    <source>
        <dbReference type="PROSITE" id="PS50999"/>
    </source>
</evidence>
<dbReference type="PANTHER" id="PTHR22888">
    <property type="entry name" value="CYTOCHROME C OXIDASE, SUBUNIT II"/>
    <property type="match status" value="1"/>
</dbReference>
<comment type="cofactor">
    <cofactor evidence="18">
        <name>Cu cation</name>
        <dbReference type="ChEBI" id="CHEBI:23378"/>
    </cofactor>
    <text evidence="18">Binds a copper A center.</text>
</comment>
<dbReference type="GO" id="GO:0004129">
    <property type="term" value="F:cytochrome-c oxidase activity"/>
    <property type="evidence" value="ECO:0007669"/>
    <property type="project" value="UniProtKB-EC"/>
</dbReference>
<dbReference type="InterPro" id="IPR002429">
    <property type="entry name" value="CcO_II-like_C"/>
</dbReference>
<evidence type="ECO:0000313" key="22">
    <source>
        <dbReference type="EMBL" id="ARO34946.1"/>
    </source>
</evidence>
<keyword evidence="9 18" id="KW-0999">Mitochondrion inner membrane</keyword>
<keyword evidence="13 19" id="KW-1133">Transmembrane helix</keyword>
<evidence type="ECO:0000256" key="4">
    <source>
        <dbReference type="ARBA" id="ARBA00015946"/>
    </source>
</evidence>
<sequence length="226" mass="26412">MCTWSLISLQDANSPTMEHLTMFHDHTLFINIVITMVVIYTIVTILAGQFWNRRMAQNQNLELMWTLVPIVILFFMAFPSIKILYLMDEIFSPVLTMKCLGHQWYWSYEYSDFNNVEFDAFMIPTETLSTHEFRLLEVNNRTIVPFNNQIRLLVTSLDVIHSWTVPSLGIKIDATPGRINQVFMFLDRPGLYYGQCSEICGANHSFMPISIESVNLPLFIHWIKNF</sequence>
<dbReference type="CTD" id="4513"/>
<evidence type="ECO:0000256" key="13">
    <source>
        <dbReference type="ARBA" id="ARBA00022989"/>
    </source>
</evidence>
<comment type="subunit">
    <text evidence="3">Component of the cytochrome c oxidase (complex IV, CIV), a multisubunit enzyme composed of a catalytic core of 3 subunits and several supernumerary subunits. The complex exists as a monomer or a dimer and forms supercomplexes (SCs) in the inner mitochondrial membrane with ubiquinol-cytochrome c oxidoreductase (cytochrome b-c1 complex, complex III, CIII).</text>
</comment>
<dbReference type="GO" id="GO:0042773">
    <property type="term" value="P:ATP synthesis coupled electron transport"/>
    <property type="evidence" value="ECO:0007669"/>
    <property type="project" value="TreeGrafter"/>
</dbReference>
<keyword evidence="11" id="KW-1278">Translocase</keyword>
<evidence type="ECO:0000256" key="7">
    <source>
        <dbReference type="ARBA" id="ARBA00022692"/>
    </source>
</evidence>
<evidence type="ECO:0000256" key="17">
    <source>
        <dbReference type="ARBA" id="ARBA00049512"/>
    </source>
</evidence>
<dbReference type="RefSeq" id="YP_010454784.1">
    <property type="nucleotide sequence ID" value="NC_065664.1"/>
</dbReference>
<dbReference type="InterPro" id="IPR034210">
    <property type="entry name" value="CcO_II_C"/>
</dbReference>
<dbReference type="InterPro" id="IPR011759">
    <property type="entry name" value="Cyt_c_oxidase_su2_TM_dom"/>
</dbReference>
<feature type="transmembrane region" description="Helical" evidence="19">
    <location>
        <begin position="63"/>
        <end position="87"/>
    </location>
</feature>
<dbReference type="SUPFAM" id="SSF81464">
    <property type="entry name" value="Cytochrome c oxidase subunit II-like, transmembrane region"/>
    <property type="match status" value="1"/>
</dbReference>
<comment type="catalytic activity">
    <reaction evidence="17">
        <text>4 Fe(II)-[cytochrome c] + O2 + 8 H(+)(in) = 4 Fe(III)-[cytochrome c] + 2 H2O + 4 H(+)(out)</text>
        <dbReference type="Rhea" id="RHEA:11436"/>
        <dbReference type="Rhea" id="RHEA-COMP:10350"/>
        <dbReference type="Rhea" id="RHEA-COMP:14399"/>
        <dbReference type="ChEBI" id="CHEBI:15377"/>
        <dbReference type="ChEBI" id="CHEBI:15378"/>
        <dbReference type="ChEBI" id="CHEBI:15379"/>
        <dbReference type="ChEBI" id="CHEBI:29033"/>
        <dbReference type="ChEBI" id="CHEBI:29034"/>
        <dbReference type="EC" id="7.1.1.9"/>
    </reaction>
    <physiologicalReaction direction="left-to-right" evidence="17">
        <dbReference type="Rhea" id="RHEA:11437"/>
    </physiologicalReaction>
</comment>